<dbReference type="Proteomes" id="UP000617544">
    <property type="component" value="Unassembled WGS sequence"/>
</dbReference>
<dbReference type="GeneID" id="1442921"/>
<reference evidence="1" key="1">
    <citation type="journal article" date="2020" name="bioRxiv">
        <title>A rank-normalized archaeal taxonomy based on genome phylogeny resolves widespread incomplete and uneven classifications.</title>
        <authorList>
            <person name="Rinke C."/>
            <person name="Chuvochina M."/>
            <person name="Mussig A.J."/>
            <person name="Chaumeil P.-A."/>
            <person name="Waite D.W."/>
            <person name="Whitman W.B."/>
            <person name="Parks D.H."/>
            <person name="Hugenholtz P."/>
        </authorList>
    </citation>
    <scope>NUCLEOTIDE SEQUENCE</scope>
    <source>
        <strain evidence="1">UBA8834</strain>
    </source>
</reference>
<accession>A0A832SVF0</accession>
<proteinExistence type="predicted"/>
<protein>
    <submittedName>
        <fullName evidence="1">Uncharacterized protein</fullName>
    </submittedName>
</protein>
<dbReference type="EMBL" id="DUJN01000001">
    <property type="protein sequence ID" value="HII60195.1"/>
    <property type="molecule type" value="Genomic_DNA"/>
</dbReference>
<dbReference type="AlphaFoldDB" id="A0A832SVF0"/>
<organism evidence="1 2">
    <name type="scientific">Pyrococcus horikoshii</name>
    <dbReference type="NCBI Taxonomy" id="53953"/>
    <lineage>
        <taxon>Archaea</taxon>
        <taxon>Methanobacteriati</taxon>
        <taxon>Methanobacteriota</taxon>
        <taxon>Thermococci</taxon>
        <taxon>Thermococcales</taxon>
        <taxon>Thermococcaceae</taxon>
        <taxon>Pyrococcus</taxon>
    </lineage>
</organism>
<evidence type="ECO:0000313" key="1">
    <source>
        <dbReference type="EMBL" id="HII60195.1"/>
    </source>
</evidence>
<dbReference type="RefSeq" id="WP_010884687.1">
    <property type="nucleotide sequence ID" value="NZ_DUJN01000001.1"/>
</dbReference>
<sequence>MNEFIEVMEDYRGTRGGMYWYVVENNLFRHISKYAISKESSHSTVYWKVPLENIRGKSLIEISFSNSGYGYVSEFEPEAFLNSEHRGWPNFEERKWMGSIAEALERFPEYMFEIDEWSRDGRKLKQLVDQFRNVLSRMVEDVNNYSKKLGFKIFFSEHAIRTEEAFEEGIEVSLFACLSNPRMKSRIRALKNVRKWIYQLWVLKLLTSFPP</sequence>
<gene>
    <name evidence="1" type="ORF">HA331_00200</name>
</gene>
<evidence type="ECO:0000313" key="2">
    <source>
        <dbReference type="Proteomes" id="UP000617544"/>
    </source>
</evidence>
<comment type="caution">
    <text evidence="1">The sequence shown here is derived from an EMBL/GenBank/DDBJ whole genome shotgun (WGS) entry which is preliminary data.</text>
</comment>
<name>A0A832SVF0_PYRHR</name>